<reference evidence="2 3" key="1">
    <citation type="submission" date="2013-06" db="EMBL/GenBank/DDBJ databases">
        <authorList>
            <person name="Weinstock G."/>
            <person name="Sodergren E."/>
            <person name="Lobos E.A."/>
            <person name="Fulton L."/>
            <person name="Fulton R."/>
            <person name="Courtney L."/>
            <person name="Fronick C."/>
            <person name="O'Laughlin M."/>
            <person name="Godfrey J."/>
            <person name="Wilson R.M."/>
            <person name="Miner T."/>
            <person name="Farmer C."/>
            <person name="Delehaunty K."/>
            <person name="Cordes M."/>
            <person name="Minx P."/>
            <person name="Tomlinson C."/>
            <person name="Chen J."/>
            <person name="Wollam A."/>
            <person name="Pepin K.H."/>
            <person name="Bhonagiri V."/>
            <person name="Zhang X."/>
            <person name="Warren W."/>
            <person name="Mitreva M."/>
            <person name="Mardis E.R."/>
            <person name="Wilson R.K."/>
        </authorList>
    </citation>
    <scope>NUCLEOTIDE SEQUENCE [LARGE SCALE GENOMIC DNA]</scope>
    <source>
        <strain evidence="2 3">F0510</strain>
    </source>
</reference>
<organism evidence="2 3">
    <name type="scientific">Actinomyces johnsonii F0510</name>
    <dbReference type="NCBI Taxonomy" id="1227262"/>
    <lineage>
        <taxon>Bacteria</taxon>
        <taxon>Bacillati</taxon>
        <taxon>Actinomycetota</taxon>
        <taxon>Actinomycetes</taxon>
        <taxon>Actinomycetales</taxon>
        <taxon>Actinomycetaceae</taxon>
        <taxon>Actinomyces</taxon>
    </lineage>
</organism>
<keyword evidence="1" id="KW-0472">Membrane</keyword>
<protein>
    <submittedName>
        <fullName evidence="2">Uncharacterized protein</fullName>
    </submittedName>
</protein>
<proteinExistence type="predicted"/>
<dbReference type="AlphaFoldDB" id="U1RXV1"/>
<dbReference type="HOGENOM" id="CLU_3094616_0_0_11"/>
<evidence type="ECO:0000313" key="3">
    <source>
        <dbReference type="Proteomes" id="UP000016498"/>
    </source>
</evidence>
<feature type="transmembrane region" description="Helical" evidence="1">
    <location>
        <begin position="6"/>
        <end position="28"/>
    </location>
</feature>
<dbReference type="Proteomes" id="UP000016498">
    <property type="component" value="Unassembled WGS sequence"/>
</dbReference>
<dbReference type="RefSeq" id="WP_021604985.1">
    <property type="nucleotide sequence ID" value="NZ_KE951543.1"/>
</dbReference>
<evidence type="ECO:0000256" key="1">
    <source>
        <dbReference type="SAM" id="Phobius"/>
    </source>
</evidence>
<comment type="caution">
    <text evidence="2">The sequence shown here is derived from an EMBL/GenBank/DDBJ whole genome shotgun (WGS) entry which is preliminary data.</text>
</comment>
<accession>U1RXV1</accession>
<dbReference type="EMBL" id="AWSD01000026">
    <property type="protein sequence ID" value="ERH23252.1"/>
    <property type="molecule type" value="Genomic_DNA"/>
</dbReference>
<gene>
    <name evidence="2" type="ORF">HMPREF1549_00204</name>
</gene>
<evidence type="ECO:0000313" key="2">
    <source>
        <dbReference type="EMBL" id="ERH23252.1"/>
    </source>
</evidence>
<dbReference type="PATRIC" id="fig|1227262.3.peg.156"/>
<name>U1RXV1_9ACTO</name>
<keyword evidence="1" id="KW-1133">Transmembrane helix</keyword>
<keyword evidence="1" id="KW-0812">Transmembrane</keyword>
<sequence>MSTSDYLSIISLITTVVMGLPGAILAIIQIRDALKPGKGHQRPRQRSRGHRRR</sequence>